<organism evidence="1 2">
    <name type="scientific">Piscirickettsia salmonis</name>
    <dbReference type="NCBI Taxonomy" id="1238"/>
    <lineage>
        <taxon>Bacteria</taxon>
        <taxon>Pseudomonadati</taxon>
        <taxon>Pseudomonadota</taxon>
        <taxon>Gammaproteobacteria</taxon>
        <taxon>Thiotrichales</taxon>
        <taxon>Piscirickettsiaceae</taxon>
        <taxon>Piscirickettsia</taxon>
    </lineage>
</organism>
<dbReference type="EMBL" id="CP012508">
    <property type="protein sequence ID" value="ALB24131.1"/>
    <property type="molecule type" value="Genomic_DNA"/>
</dbReference>
<accession>A0A1L6TF54</accession>
<dbReference type="RefSeq" id="WP_017378141.1">
    <property type="nucleotide sequence ID" value="NZ_CP012508.1"/>
</dbReference>
<dbReference type="OrthoDB" id="9926018at2"/>
<dbReference type="Proteomes" id="UP000029558">
    <property type="component" value="Chromosome"/>
</dbReference>
<evidence type="ECO:0000313" key="2">
    <source>
        <dbReference type="Proteomes" id="UP000029558"/>
    </source>
</evidence>
<sequence length="350" mass="40045">MPSSRFDPQALTEIATLYTRTYQRDNLYHNPDNEYGKLYTAAQKLDREARRGEFSEEESARVLKGLLSRINDGFKYSLKRSDLGYKIQETLRQFYDLSPNHINPPQPSVGHIAQRGLNGPYLPALKAYELQETYLGKNLNDLFILFEGCKQKTKAYSEFSNADHRTAIKKEILRQVETCNIDQSLTEQAIKVLAYHSSFTGIGKTSSTKESLKNPQVFTQLYTADSNPKILTKTQRQLVDEFNQTKSNQQLSTKDKSSALKKLKYALVHHIARSGKLEGVELEEVNEIIDYKRDYFALTTNTRDYVSKHPRLNKILPPPKMFQRLFQKAAEAQQPEQTPTAEGEVGHTPC</sequence>
<proteinExistence type="predicted"/>
<protein>
    <submittedName>
        <fullName evidence="1">Uncharacterized protein</fullName>
    </submittedName>
</protein>
<gene>
    <name evidence="1" type="ORF">KU39_2956</name>
</gene>
<dbReference type="AlphaFoldDB" id="A0A1L6TF54"/>
<reference evidence="1 2" key="1">
    <citation type="journal article" date="2014" name="Genome Announc.">
        <title>Comparative Genome Analysis of Two Isolates of the Fish Pathogen Piscirickettsia salmonis from Different Hosts Reveals Major Differences in Virulence-Associated Secretion Systems.</title>
        <authorList>
            <person name="Bohle H."/>
            <person name="Henriquez P."/>
            <person name="Grothusen H."/>
            <person name="Navas E."/>
            <person name="Sandoval A."/>
            <person name="Bustamante F."/>
            <person name="Bustos P."/>
            <person name="Mancilla M."/>
        </authorList>
    </citation>
    <scope>NUCLEOTIDE SEQUENCE [LARGE SCALE GENOMIC DNA]</scope>
    <source>
        <strain evidence="2">B1-32597</strain>
    </source>
</reference>
<evidence type="ECO:0000313" key="1">
    <source>
        <dbReference type="EMBL" id="ALB24131.1"/>
    </source>
</evidence>
<name>A0A1L6TF54_PISSA</name>